<evidence type="ECO:0000256" key="2">
    <source>
        <dbReference type="SAM" id="SignalP"/>
    </source>
</evidence>
<feature type="transmembrane region" description="Helical" evidence="1">
    <location>
        <begin position="119"/>
        <end position="138"/>
    </location>
</feature>
<gene>
    <name evidence="3" type="ORF">HAKA00212_LOCUS1773</name>
</gene>
<organism evidence="3">
    <name type="scientific">Heterosigma akashiwo</name>
    <name type="common">Chromophytic alga</name>
    <name type="synonym">Heterosigma carterae</name>
    <dbReference type="NCBI Taxonomy" id="2829"/>
    <lineage>
        <taxon>Eukaryota</taxon>
        <taxon>Sar</taxon>
        <taxon>Stramenopiles</taxon>
        <taxon>Ochrophyta</taxon>
        <taxon>Raphidophyceae</taxon>
        <taxon>Chattonellales</taxon>
        <taxon>Chattonellaceae</taxon>
        <taxon>Heterosigma</taxon>
    </lineage>
</organism>
<evidence type="ECO:0000313" key="3">
    <source>
        <dbReference type="EMBL" id="CAE0623109.1"/>
    </source>
</evidence>
<evidence type="ECO:0000256" key="1">
    <source>
        <dbReference type="SAM" id="Phobius"/>
    </source>
</evidence>
<protein>
    <recommendedName>
        <fullName evidence="4">Transmembrane protein</fullName>
    </recommendedName>
</protein>
<keyword evidence="1" id="KW-1133">Transmembrane helix</keyword>
<dbReference type="PROSITE" id="PS51257">
    <property type="entry name" value="PROKAR_LIPOPROTEIN"/>
    <property type="match status" value="1"/>
</dbReference>
<dbReference type="AlphaFoldDB" id="A0A7S3URW3"/>
<reference evidence="3" key="1">
    <citation type="submission" date="2021-01" db="EMBL/GenBank/DDBJ databases">
        <authorList>
            <person name="Corre E."/>
            <person name="Pelletier E."/>
            <person name="Niang G."/>
            <person name="Scheremetjew M."/>
            <person name="Finn R."/>
            <person name="Kale V."/>
            <person name="Holt S."/>
            <person name="Cochrane G."/>
            <person name="Meng A."/>
            <person name="Brown T."/>
            <person name="Cohen L."/>
        </authorList>
    </citation>
    <scope>NUCLEOTIDE SEQUENCE</scope>
    <source>
        <strain evidence="3">CCMP3107</strain>
    </source>
</reference>
<sequence>MMKFYLLAVCLIAALSCSTGFQFSHRPNSAVQIARPSFLTRNVNIPFQARAQQQAAHGMINAQPTRRKRDIAFKYAKAIVPAVAIALLTGSNPVYAATQTMYSPKGEVIHIRRTKDNHVSMAPVLLVFGLVTFACLWMDRQVEMRQVRRAVNERKTRVADRAKRFQEGTLEDDYDSIEFFSANQDNKFMGKMRQMKKMKFEKQKGSIKRKLDAAKNKNKKALGDKFDSLGGNDDM</sequence>
<feature type="chain" id="PRO_5030889972" description="Transmembrane protein" evidence="2">
    <location>
        <begin position="21"/>
        <end position="235"/>
    </location>
</feature>
<keyword evidence="1" id="KW-0472">Membrane</keyword>
<accession>A0A7S3URW3</accession>
<keyword evidence="1" id="KW-0812">Transmembrane</keyword>
<name>A0A7S3URW3_HETAK</name>
<keyword evidence="2" id="KW-0732">Signal</keyword>
<evidence type="ECO:0008006" key="4">
    <source>
        <dbReference type="Google" id="ProtNLM"/>
    </source>
</evidence>
<dbReference type="EMBL" id="HBIU01004789">
    <property type="protein sequence ID" value="CAE0623109.1"/>
    <property type="molecule type" value="Transcribed_RNA"/>
</dbReference>
<feature type="signal peptide" evidence="2">
    <location>
        <begin position="1"/>
        <end position="20"/>
    </location>
</feature>
<proteinExistence type="predicted"/>